<evidence type="ECO:0000256" key="1">
    <source>
        <dbReference type="SAM" id="Phobius"/>
    </source>
</evidence>
<feature type="domain" description="EamA" evidence="2">
    <location>
        <begin position="349"/>
        <end position="419"/>
    </location>
</feature>
<keyword evidence="1" id="KW-0812">Transmembrane</keyword>
<feature type="transmembrane region" description="Helical" evidence="1">
    <location>
        <begin position="573"/>
        <end position="592"/>
    </location>
</feature>
<feature type="transmembrane region" description="Helical" evidence="1">
    <location>
        <begin position="151"/>
        <end position="168"/>
    </location>
</feature>
<sequence length="609" mass="66235">MQSIIGSTMLGIGTVLVSSMFAVLKSLEHVHPIIRASWRLQATALALAPPCALSIYLAATTLPNNRDHNNNKGNRSNKITSTRIPPMDTVWSGIGYAMYNVGLCTALAKTSLLRASILSQCAPLFIVLYNYSLHKLYPRRRGGGDGSGVHLNHILGVILTLVGTAIYVNSTTPETSDDVVDVDAIINPITTKNLRNIEGQDEILVPAIVVAITAVNIQDERSQSHYINNNNNDIIGDLNALFASAGYAIYISCGRKARKIVPVFIHLPGCVLVALILVSIFCLVTVVHDVADVDKTATTAQQHYDGDDYNDNDAFNNRENIILNEEEEVNSDLLFCSDLFGWMCQQYLPRVAFLGIVCGAIAVSLINWSLNHVSALQAAAANSAEPLIASFIGIIFFYEPIPNFTAITAAGIIVIAMMLCSTDDADDDDNADYNNSKKWEDSKNMKMNSCNCKNKGLLMMLTVGVVVIMIQATVSIAFTIPQPISNCVRRTTTTATSSNPFIIKPLLMAEGTNGENQVVELVDDNIEEQSNEIATTNEPKEEGTSAGAPFLSQGEISEEVMEMNWNDPKQTRVVFYIILSLIPVVFLLPLMLGSRDLIPLDALPPVPLS</sequence>
<feature type="transmembrane region" description="Helical" evidence="1">
    <location>
        <begin position="6"/>
        <end position="24"/>
    </location>
</feature>
<evidence type="ECO:0000259" key="2">
    <source>
        <dbReference type="Pfam" id="PF00892"/>
    </source>
</evidence>
<keyword evidence="1" id="KW-1133">Transmembrane helix</keyword>
<dbReference type="KEGG" id="fcy:FRACYDRAFT_249178"/>
<evidence type="ECO:0000313" key="3">
    <source>
        <dbReference type="EMBL" id="OEU08836.1"/>
    </source>
</evidence>
<dbReference type="InParanoid" id="A0A1E7ESL6"/>
<feature type="transmembrane region" description="Helical" evidence="1">
    <location>
        <begin position="263"/>
        <end position="287"/>
    </location>
</feature>
<name>A0A1E7ESL6_9STRA</name>
<dbReference type="AlphaFoldDB" id="A0A1E7ESL6"/>
<organism evidence="3 4">
    <name type="scientific">Fragilariopsis cylindrus CCMP1102</name>
    <dbReference type="NCBI Taxonomy" id="635003"/>
    <lineage>
        <taxon>Eukaryota</taxon>
        <taxon>Sar</taxon>
        <taxon>Stramenopiles</taxon>
        <taxon>Ochrophyta</taxon>
        <taxon>Bacillariophyta</taxon>
        <taxon>Bacillariophyceae</taxon>
        <taxon>Bacillariophycidae</taxon>
        <taxon>Bacillariales</taxon>
        <taxon>Bacillariaceae</taxon>
        <taxon>Fragilariopsis</taxon>
    </lineage>
</organism>
<protein>
    <recommendedName>
        <fullName evidence="2">EamA domain-containing protein</fullName>
    </recommendedName>
</protein>
<dbReference type="Proteomes" id="UP000095751">
    <property type="component" value="Unassembled WGS sequence"/>
</dbReference>
<dbReference type="Pfam" id="PF00892">
    <property type="entry name" value="EamA"/>
    <property type="match status" value="1"/>
</dbReference>
<keyword evidence="1" id="KW-0472">Membrane</keyword>
<dbReference type="SUPFAM" id="SSF103481">
    <property type="entry name" value="Multidrug resistance efflux transporter EmrE"/>
    <property type="match status" value="1"/>
</dbReference>
<reference evidence="3 4" key="1">
    <citation type="submission" date="2016-09" db="EMBL/GenBank/DDBJ databases">
        <title>Extensive genetic diversity and differential bi-allelic expression allows diatom success in the polar Southern Ocean.</title>
        <authorList>
            <consortium name="DOE Joint Genome Institute"/>
            <person name="Mock T."/>
            <person name="Otillar R.P."/>
            <person name="Strauss J."/>
            <person name="Dupont C."/>
            <person name="Frickenhaus S."/>
            <person name="Maumus F."/>
            <person name="Mcmullan M."/>
            <person name="Sanges R."/>
            <person name="Schmutz J."/>
            <person name="Toseland A."/>
            <person name="Valas R."/>
            <person name="Veluchamy A."/>
            <person name="Ward B.J."/>
            <person name="Allen A."/>
            <person name="Barry K."/>
            <person name="Falciatore A."/>
            <person name="Ferrante M."/>
            <person name="Fortunato A.E."/>
            <person name="Gloeckner G."/>
            <person name="Gruber A."/>
            <person name="Hipkin R."/>
            <person name="Janech M."/>
            <person name="Kroth P."/>
            <person name="Leese F."/>
            <person name="Lindquist E."/>
            <person name="Lyon B.R."/>
            <person name="Martin J."/>
            <person name="Mayer C."/>
            <person name="Parker M."/>
            <person name="Quesneville H."/>
            <person name="Raymond J."/>
            <person name="Uhlig C."/>
            <person name="Valentin K.U."/>
            <person name="Worden A.Z."/>
            <person name="Armbrust E.V."/>
            <person name="Bowler C."/>
            <person name="Green B."/>
            <person name="Moulton V."/>
            <person name="Van Oosterhout C."/>
            <person name="Grigoriev I."/>
        </authorList>
    </citation>
    <scope>NUCLEOTIDE SEQUENCE [LARGE SCALE GENOMIC DNA]</scope>
    <source>
        <strain evidence="3 4">CCMP1102</strain>
    </source>
</reference>
<dbReference type="EMBL" id="KV784378">
    <property type="protein sequence ID" value="OEU08836.1"/>
    <property type="molecule type" value="Genomic_DNA"/>
</dbReference>
<gene>
    <name evidence="3" type="ORF">FRACYDRAFT_249178</name>
</gene>
<feature type="transmembrane region" description="Helical" evidence="1">
    <location>
        <begin position="404"/>
        <end position="420"/>
    </location>
</feature>
<dbReference type="PANTHER" id="PTHR22911">
    <property type="entry name" value="ACYL-MALONYL CONDENSING ENZYME-RELATED"/>
    <property type="match status" value="1"/>
</dbReference>
<dbReference type="OrthoDB" id="46997at2759"/>
<feature type="transmembrane region" description="Helical" evidence="1">
    <location>
        <begin position="36"/>
        <end position="59"/>
    </location>
</feature>
<feature type="transmembrane region" description="Helical" evidence="1">
    <location>
        <begin position="347"/>
        <end position="366"/>
    </location>
</feature>
<feature type="transmembrane region" description="Helical" evidence="1">
    <location>
        <begin position="234"/>
        <end position="251"/>
    </location>
</feature>
<proteinExistence type="predicted"/>
<dbReference type="InterPro" id="IPR000620">
    <property type="entry name" value="EamA_dom"/>
</dbReference>
<feature type="transmembrane region" description="Helical" evidence="1">
    <location>
        <begin position="112"/>
        <end position="131"/>
    </location>
</feature>
<evidence type="ECO:0000313" key="4">
    <source>
        <dbReference type="Proteomes" id="UP000095751"/>
    </source>
</evidence>
<dbReference type="InterPro" id="IPR037185">
    <property type="entry name" value="EmrE-like"/>
</dbReference>
<keyword evidence="4" id="KW-1185">Reference proteome</keyword>
<feature type="transmembrane region" description="Helical" evidence="1">
    <location>
        <begin position="456"/>
        <end position="480"/>
    </location>
</feature>
<accession>A0A1E7ESL6</accession>
<dbReference type="GO" id="GO:0016020">
    <property type="term" value="C:membrane"/>
    <property type="evidence" value="ECO:0007669"/>
    <property type="project" value="InterPro"/>
</dbReference>
<dbReference type="PANTHER" id="PTHR22911:SF76">
    <property type="entry name" value="EAMA DOMAIN-CONTAINING PROTEIN"/>
    <property type="match status" value="1"/>
</dbReference>